<feature type="signal peptide" evidence="1">
    <location>
        <begin position="1"/>
        <end position="28"/>
    </location>
</feature>
<name>A0A8J3BNN5_9ACTN</name>
<evidence type="ECO:0008006" key="4">
    <source>
        <dbReference type="Google" id="ProtNLM"/>
    </source>
</evidence>
<evidence type="ECO:0000313" key="3">
    <source>
        <dbReference type="Proteomes" id="UP000662200"/>
    </source>
</evidence>
<keyword evidence="3" id="KW-1185">Reference proteome</keyword>
<sequence length="216" mass="22182">MTDLSTRIGAALAAGGLALGGATAPAAAAPAPATDGPDVKLTNVVLNGSGCHKGDTSVLLGNGVNSVVDVVYGAFTAEAGLVPQDDGTTGWVDVARKSCQINLTLNHRAGFSFALTPVTAPGSAALAAHAKARQTVVTYFSGTPQQNEFVADVRGPMSGGYDHTEPLPAPLWSACGAAAQINLNTRVEVDATESARDTRSDMAPGHHRYHFQWRTC</sequence>
<dbReference type="Proteomes" id="UP000662200">
    <property type="component" value="Unassembled WGS sequence"/>
</dbReference>
<keyword evidence="1" id="KW-0732">Signal</keyword>
<evidence type="ECO:0000256" key="1">
    <source>
        <dbReference type="SAM" id="SignalP"/>
    </source>
</evidence>
<comment type="caution">
    <text evidence="2">The sequence shown here is derived from an EMBL/GenBank/DDBJ whole genome shotgun (WGS) entry which is preliminary data.</text>
</comment>
<dbReference type="PANTHER" id="PTHR38847">
    <property type="match status" value="1"/>
</dbReference>
<dbReference type="Pfam" id="PF14273">
    <property type="entry name" value="DUF4360"/>
    <property type="match status" value="1"/>
</dbReference>
<proteinExistence type="predicted"/>
<reference evidence="2" key="2">
    <citation type="submission" date="2020-09" db="EMBL/GenBank/DDBJ databases">
        <authorList>
            <person name="Sun Q."/>
            <person name="Ohkuma M."/>
        </authorList>
    </citation>
    <scope>NUCLEOTIDE SEQUENCE</scope>
    <source>
        <strain evidence="2">JCM 3091</strain>
    </source>
</reference>
<dbReference type="InterPro" id="IPR025649">
    <property type="entry name" value="DUF4360"/>
</dbReference>
<accession>A0A8J3BNN5</accession>
<feature type="chain" id="PRO_5035254906" description="DUF4360 domain-containing protein" evidence="1">
    <location>
        <begin position="29"/>
        <end position="216"/>
    </location>
</feature>
<evidence type="ECO:0000313" key="2">
    <source>
        <dbReference type="EMBL" id="GGK34402.1"/>
    </source>
</evidence>
<dbReference type="AlphaFoldDB" id="A0A8J3BNN5"/>
<protein>
    <recommendedName>
        <fullName evidence="4">DUF4360 domain-containing protein</fullName>
    </recommendedName>
</protein>
<reference evidence="2" key="1">
    <citation type="journal article" date="2014" name="Int. J. Syst. Evol. Microbiol.">
        <title>Complete genome sequence of Corynebacterium casei LMG S-19264T (=DSM 44701T), isolated from a smear-ripened cheese.</title>
        <authorList>
            <consortium name="US DOE Joint Genome Institute (JGI-PGF)"/>
            <person name="Walter F."/>
            <person name="Albersmeier A."/>
            <person name="Kalinowski J."/>
            <person name="Ruckert C."/>
        </authorList>
    </citation>
    <scope>NUCLEOTIDE SEQUENCE</scope>
    <source>
        <strain evidence="2">JCM 3091</strain>
    </source>
</reference>
<gene>
    <name evidence="2" type="ORF">GCM10010124_28760</name>
</gene>
<organism evidence="2 3">
    <name type="scientific">Pilimelia terevasa</name>
    <dbReference type="NCBI Taxonomy" id="53372"/>
    <lineage>
        <taxon>Bacteria</taxon>
        <taxon>Bacillati</taxon>
        <taxon>Actinomycetota</taxon>
        <taxon>Actinomycetes</taxon>
        <taxon>Micromonosporales</taxon>
        <taxon>Micromonosporaceae</taxon>
        <taxon>Pilimelia</taxon>
    </lineage>
</organism>
<dbReference type="PANTHER" id="PTHR38847:SF1">
    <property type="entry name" value="PSEUDOURIDINE SYNTHASE RSUA_RLUA-LIKE DOMAIN-CONTAINING PROTEIN"/>
    <property type="match status" value="1"/>
</dbReference>
<dbReference type="RefSeq" id="WP_189114826.1">
    <property type="nucleotide sequence ID" value="NZ_BMQC01000009.1"/>
</dbReference>
<dbReference type="EMBL" id="BMQC01000009">
    <property type="protein sequence ID" value="GGK34402.1"/>
    <property type="molecule type" value="Genomic_DNA"/>
</dbReference>